<dbReference type="AlphaFoldDB" id="A0A2R5EYD4"/>
<dbReference type="InterPro" id="IPR050519">
    <property type="entry name" value="Glycosyltransf_28_UgtP"/>
</dbReference>
<keyword evidence="3" id="KW-0808">Transferase</keyword>
<sequence>MLYPAHYRQPKILILYASYGEGHIQAAKALKNAMEQFGNDRTVLYDLMAESHPWLNGVTRRFYQSSYTHMPHLYGWMYNFTKPMKHDSLFGSWLHSFGQHKIRQLLDQERPDAVIYTFPIYAMGSSRQGRSTRQIPSYAVITDFDLHRRWVHPVVDRYYVATEDLRSELRGIGIPKRKVRVSGIPLKQGFAAAEATPELYRKYGLSPSMRTVLIMAGAQGVMPNVPALCESLLEDPAIQLAVVCGRNEELRADLLMRVTGHDSGSRLHAYGFQLAIHELMSLADCLITKPGGITLAEAIAIGLPTFIYRPVPGQEKQNARYLASKGAAFVSYDASSLTDQLRALIHDPEKLGACRHNIMKLRAPLHETMQSGERYSTMTANAAESIILDIITNRGIMERISIF</sequence>
<evidence type="ECO:0000313" key="7">
    <source>
        <dbReference type="Proteomes" id="UP000245202"/>
    </source>
</evidence>
<dbReference type="Pfam" id="PF00534">
    <property type="entry name" value="Glycos_transf_1"/>
    <property type="match status" value="1"/>
</dbReference>
<comment type="similarity">
    <text evidence="1">Belongs to the glycosyltransferase 28 family.</text>
</comment>
<dbReference type="PANTHER" id="PTHR43025">
    <property type="entry name" value="MONOGALACTOSYLDIACYLGLYCEROL SYNTHASE"/>
    <property type="match status" value="1"/>
</dbReference>
<evidence type="ECO:0000256" key="3">
    <source>
        <dbReference type="ARBA" id="ARBA00022679"/>
    </source>
</evidence>
<evidence type="ECO:0000259" key="5">
    <source>
        <dbReference type="Pfam" id="PF06925"/>
    </source>
</evidence>
<name>A0A2R5EYD4_9BACL</name>
<keyword evidence="2" id="KW-0328">Glycosyltransferase</keyword>
<dbReference type="Gene3D" id="3.40.50.2000">
    <property type="entry name" value="Glycogen Phosphorylase B"/>
    <property type="match status" value="1"/>
</dbReference>
<comment type="caution">
    <text evidence="6">The sequence shown here is derived from an EMBL/GenBank/DDBJ whole genome shotgun (WGS) entry which is preliminary data.</text>
</comment>
<dbReference type="Pfam" id="PF06925">
    <property type="entry name" value="MGDG_synth"/>
    <property type="match status" value="1"/>
</dbReference>
<reference evidence="6 7" key="1">
    <citation type="submission" date="2017-08" db="EMBL/GenBank/DDBJ databases">
        <title>Substantial Increase in Enzyme Production by Combined Drug-Resistance Mutations in Paenibacillus agaridevorans.</title>
        <authorList>
            <person name="Tanaka Y."/>
            <person name="Funane K."/>
            <person name="Hosaka T."/>
            <person name="Shiwa Y."/>
            <person name="Fujita N."/>
            <person name="Miyazaki T."/>
            <person name="Yoshikawa H."/>
            <person name="Murakami K."/>
            <person name="Kasahara K."/>
            <person name="Inaoka T."/>
            <person name="Hiraga Y."/>
            <person name="Ochi K."/>
        </authorList>
    </citation>
    <scope>NUCLEOTIDE SEQUENCE [LARGE SCALE GENOMIC DNA]</scope>
    <source>
        <strain evidence="6 7">T-3040</strain>
    </source>
</reference>
<feature type="domain" description="Glycosyl transferase family 1" evidence="4">
    <location>
        <begin position="228"/>
        <end position="357"/>
    </location>
</feature>
<dbReference type="GO" id="GO:0009247">
    <property type="term" value="P:glycolipid biosynthetic process"/>
    <property type="evidence" value="ECO:0007669"/>
    <property type="project" value="InterPro"/>
</dbReference>
<dbReference type="GO" id="GO:0016020">
    <property type="term" value="C:membrane"/>
    <property type="evidence" value="ECO:0007669"/>
    <property type="project" value="GOC"/>
</dbReference>
<proteinExistence type="inferred from homology"/>
<evidence type="ECO:0000256" key="2">
    <source>
        <dbReference type="ARBA" id="ARBA00022676"/>
    </source>
</evidence>
<evidence type="ECO:0000256" key="1">
    <source>
        <dbReference type="ARBA" id="ARBA00006962"/>
    </source>
</evidence>
<dbReference type="Proteomes" id="UP000245202">
    <property type="component" value="Unassembled WGS sequence"/>
</dbReference>
<dbReference type="SUPFAM" id="SSF53756">
    <property type="entry name" value="UDP-Glycosyltransferase/glycogen phosphorylase"/>
    <property type="match status" value="1"/>
</dbReference>
<feature type="domain" description="Diacylglycerol glucosyltransferase N-terminal" evidence="5">
    <location>
        <begin position="23"/>
        <end position="185"/>
    </location>
</feature>
<dbReference type="GO" id="GO:0016758">
    <property type="term" value="F:hexosyltransferase activity"/>
    <property type="evidence" value="ECO:0007669"/>
    <property type="project" value="InterPro"/>
</dbReference>
<gene>
    <name evidence="6" type="ORF">PAT3040_06383</name>
</gene>
<dbReference type="PANTHER" id="PTHR43025:SF3">
    <property type="entry name" value="MONOGALACTOSYLDIACYLGLYCEROL SYNTHASE 1, CHLOROPLASTIC"/>
    <property type="match status" value="1"/>
</dbReference>
<dbReference type="RefSeq" id="WP_108995834.1">
    <property type="nucleotide sequence ID" value="NZ_BDQX01000413.1"/>
</dbReference>
<dbReference type="EMBL" id="BDQX01000413">
    <property type="protein sequence ID" value="GBG11557.1"/>
    <property type="molecule type" value="Genomic_DNA"/>
</dbReference>
<protein>
    <recommendedName>
        <fullName evidence="8">Diacylglycerol glucosyltransferase</fullName>
    </recommendedName>
</protein>
<evidence type="ECO:0008006" key="8">
    <source>
        <dbReference type="Google" id="ProtNLM"/>
    </source>
</evidence>
<dbReference type="InterPro" id="IPR001296">
    <property type="entry name" value="Glyco_trans_1"/>
</dbReference>
<keyword evidence="7" id="KW-1185">Reference proteome</keyword>
<dbReference type="InterPro" id="IPR009695">
    <property type="entry name" value="Diacylglyc_glucosyltr_N"/>
</dbReference>
<evidence type="ECO:0000259" key="4">
    <source>
        <dbReference type="Pfam" id="PF00534"/>
    </source>
</evidence>
<organism evidence="6 7">
    <name type="scientific">Paenibacillus agaridevorans</name>
    <dbReference type="NCBI Taxonomy" id="171404"/>
    <lineage>
        <taxon>Bacteria</taxon>
        <taxon>Bacillati</taxon>
        <taxon>Bacillota</taxon>
        <taxon>Bacilli</taxon>
        <taxon>Bacillales</taxon>
        <taxon>Paenibacillaceae</taxon>
        <taxon>Paenibacillus</taxon>
    </lineage>
</organism>
<accession>A0A2R5EYD4</accession>
<evidence type="ECO:0000313" key="6">
    <source>
        <dbReference type="EMBL" id="GBG11557.1"/>
    </source>
</evidence>